<dbReference type="GO" id="GO:0003677">
    <property type="term" value="F:DNA binding"/>
    <property type="evidence" value="ECO:0007669"/>
    <property type="project" value="InterPro"/>
</dbReference>
<dbReference type="AlphaFoldDB" id="A0A7J6V744"/>
<dbReference type="SUPFAM" id="SSF46785">
    <property type="entry name" value="Winged helix' DNA-binding domain"/>
    <property type="match status" value="1"/>
</dbReference>
<dbReference type="SMART" id="SM01075">
    <property type="entry name" value="CDT1"/>
    <property type="match status" value="1"/>
</dbReference>
<name>A0A7J6V744_THATH</name>
<evidence type="ECO:0000256" key="2">
    <source>
        <dbReference type="ARBA" id="ARBA00023306"/>
    </source>
</evidence>
<dbReference type="GO" id="GO:0070182">
    <property type="term" value="F:DNA polymerase binding"/>
    <property type="evidence" value="ECO:0007669"/>
    <property type="project" value="TreeGrafter"/>
</dbReference>
<feature type="region of interest" description="Disordered" evidence="3">
    <location>
        <begin position="1"/>
        <end position="60"/>
    </location>
</feature>
<protein>
    <submittedName>
        <fullName evidence="5">Cdt1-like protein b</fullName>
    </submittedName>
</protein>
<dbReference type="GO" id="GO:0005634">
    <property type="term" value="C:nucleus"/>
    <property type="evidence" value="ECO:0007669"/>
    <property type="project" value="TreeGrafter"/>
</dbReference>
<dbReference type="Proteomes" id="UP000554482">
    <property type="component" value="Unassembled WGS sequence"/>
</dbReference>
<evidence type="ECO:0000313" key="6">
    <source>
        <dbReference type="Proteomes" id="UP000554482"/>
    </source>
</evidence>
<comment type="similarity">
    <text evidence="1">Belongs to the Cdt1 family.</text>
</comment>
<dbReference type="OrthoDB" id="341730at2759"/>
<dbReference type="PANTHER" id="PTHR28637">
    <property type="entry name" value="DNA REPLICATION FACTOR CDT1"/>
    <property type="match status" value="1"/>
</dbReference>
<dbReference type="GO" id="GO:0000076">
    <property type="term" value="P:DNA replication checkpoint signaling"/>
    <property type="evidence" value="ECO:0007669"/>
    <property type="project" value="TreeGrafter"/>
</dbReference>
<keyword evidence="2" id="KW-0131">Cell cycle</keyword>
<dbReference type="GO" id="GO:0071163">
    <property type="term" value="P:DNA replication preinitiation complex assembly"/>
    <property type="evidence" value="ECO:0007669"/>
    <property type="project" value="InterPro"/>
</dbReference>
<reference evidence="5 6" key="1">
    <citation type="submission" date="2020-06" db="EMBL/GenBank/DDBJ databases">
        <title>Transcriptomic and genomic resources for Thalictrum thalictroides and T. hernandezii: Facilitating candidate gene discovery in an emerging model plant lineage.</title>
        <authorList>
            <person name="Arias T."/>
            <person name="Riano-Pachon D.M."/>
            <person name="Di Stilio V.S."/>
        </authorList>
    </citation>
    <scope>NUCLEOTIDE SEQUENCE [LARGE SCALE GENOMIC DNA]</scope>
    <source>
        <strain evidence="6">cv. WT478/WT964</strain>
        <tissue evidence="5">Leaves</tissue>
    </source>
</reference>
<feature type="compositionally biased region" description="Polar residues" evidence="3">
    <location>
        <begin position="1"/>
        <end position="13"/>
    </location>
</feature>
<dbReference type="Pfam" id="PF16679">
    <property type="entry name" value="CDT1_C"/>
    <property type="match status" value="1"/>
</dbReference>
<feature type="compositionally biased region" description="Basic and acidic residues" evidence="3">
    <location>
        <begin position="14"/>
        <end position="30"/>
    </location>
</feature>
<dbReference type="CDD" id="cd08674">
    <property type="entry name" value="Cdt1_m"/>
    <property type="match status" value="1"/>
</dbReference>
<dbReference type="Gene3D" id="1.10.10.1420">
    <property type="entry name" value="DNA replication factor Cdt1, C-terminal WH domain"/>
    <property type="match status" value="1"/>
</dbReference>
<organism evidence="5 6">
    <name type="scientific">Thalictrum thalictroides</name>
    <name type="common">Rue-anemone</name>
    <name type="synonym">Anemone thalictroides</name>
    <dbReference type="NCBI Taxonomy" id="46969"/>
    <lineage>
        <taxon>Eukaryota</taxon>
        <taxon>Viridiplantae</taxon>
        <taxon>Streptophyta</taxon>
        <taxon>Embryophyta</taxon>
        <taxon>Tracheophyta</taxon>
        <taxon>Spermatophyta</taxon>
        <taxon>Magnoliopsida</taxon>
        <taxon>Ranunculales</taxon>
        <taxon>Ranunculaceae</taxon>
        <taxon>Thalictroideae</taxon>
        <taxon>Thalictrum</taxon>
    </lineage>
</organism>
<dbReference type="InterPro" id="IPR038090">
    <property type="entry name" value="Cdt1_C_WH_dom_sf"/>
</dbReference>
<dbReference type="InterPro" id="IPR014939">
    <property type="entry name" value="CDT1_Gemini-bd-like"/>
</dbReference>
<dbReference type="InterPro" id="IPR032054">
    <property type="entry name" value="Cdt1_C"/>
</dbReference>
<dbReference type="GO" id="GO:0030174">
    <property type="term" value="P:regulation of DNA-templated DNA replication initiation"/>
    <property type="evidence" value="ECO:0007669"/>
    <property type="project" value="InterPro"/>
</dbReference>
<evidence type="ECO:0000256" key="3">
    <source>
        <dbReference type="SAM" id="MobiDB-lite"/>
    </source>
</evidence>
<accession>A0A7J6V744</accession>
<dbReference type="GO" id="GO:0000278">
    <property type="term" value="P:mitotic cell cycle"/>
    <property type="evidence" value="ECO:0007669"/>
    <property type="project" value="TreeGrafter"/>
</dbReference>
<evidence type="ECO:0000259" key="4">
    <source>
        <dbReference type="SMART" id="SM01075"/>
    </source>
</evidence>
<evidence type="ECO:0000313" key="5">
    <source>
        <dbReference type="EMBL" id="KAF5180232.1"/>
    </source>
</evidence>
<proteinExistence type="inferred from homology"/>
<dbReference type="InterPro" id="IPR045173">
    <property type="entry name" value="Cdt1"/>
</dbReference>
<dbReference type="PANTHER" id="PTHR28637:SF13">
    <property type="entry name" value="EXPRESSED PROTEIN"/>
    <property type="match status" value="1"/>
</dbReference>
<feature type="domain" description="CDT1 Geminin-binding" evidence="4">
    <location>
        <begin position="121"/>
        <end position="250"/>
    </location>
</feature>
<evidence type="ECO:0000256" key="1">
    <source>
        <dbReference type="ARBA" id="ARBA00008356"/>
    </source>
</evidence>
<keyword evidence="6" id="KW-1185">Reference proteome</keyword>
<dbReference type="EMBL" id="JABWDY010037697">
    <property type="protein sequence ID" value="KAF5180232.1"/>
    <property type="molecule type" value="Genomic_DNA"/>
</dbReference>
<dbReference type="InterPro" id="IPR036390">
    <property type="entry name" value="WH_DNA-bd_sf"/>
</dbReference>
<dbReference type="Pfam" id="PF08839">
    <property type="entry name" value="CDT1"/>
    <property type="match status" value="1"/>
</dbReference>
<gene>
    <name evidence="5" type="ORF">FRX31_030182</name>
</gene>
<sequence length="559" mass="62424">MEPQSYEDNTQKLLESKSETISSDVKDETASSHASVKGQTNDERKGLLDNLASPTPEKTIRTPWRKNKQIALSVRTVMLSKEDENNFCAVGDESDELPDGIAGCEEKNISDAMTEVERVEIPDKYKPLAELFDRIDTSVRLLNLQKKLPTYQNICTVVKVLTKRTLSYNHLAQMKYVLPEAIHIEKILQHDEKTLCMMPDMKITFRLDVIKALPNQSVFMALRQVFHERLLCFFNSNSENCEIPQAMLPEPFSQRNHSVLPRPPSLNSLVESHTAPIECEPLLASSVVKCIGKHFSQKKTIPETEKTQLLSSLAPLFPLNVSDETDLYTRMQKQIENSPVSKSSSTTSPAALIINSQCSNSSVNESPPLKLASLTHPLTLETPVQPTPAKRFPLLSSCEKMDIDTRTMSHTAAKRSLTFDELDSSLHTAAAKDSLVDIIASPSASTQLVQESRNWLNNKSGLAKRQHLLVSLLDLITTIESIFKSANGSLVTKQELLHKIITYNLDIVDIREVEGQLELLEELAPDWIVRKLVPTGDLLYSIRGVSDLESISARLSEAV</sequence>
<comment type="caution">
    <text evidence="5">The sequence shown here is derived from an EMBL/GenBank/DDBJ whole genome shotgun (WGS) entry which is preliminary data.</text>
</comment>